<comment type="caution">
    <text evidence="5">The sequence shown here is derived from an EMBL/GenBank/DDBJ whole genome shotgun (WGS) entry which is preliminary data.</text>
</comment>
<feature type="domain" description="2-oxoacid dehydrogenase acyltransferase catalytic" evidence="4">
    <location>
        <begin position="1"/>
        <end position="122"/>
    </location>
</feature>
<keyword evidence="6" id="KW-1185">Reference proteome</keyword>
<dbReference type="Pfam" id="PF00198">
    <property type="entry name" value="2-oxoacid_dh"/>
    <property type="match status" value="1"/>
</dbReference>
<gene>
    <name evidence="5" type="ORF">GCM10010269_82360</name>
</gene>
<dbReference type="PANTHER" id="PTHR43178:SF5">
    <property type="entry name" value="LIPOAMIDE ACYLTRANSFERASE COMPONENT OF BRANCHED-CHAIN ALPHA-KETO ACID DEHYDROGENASE COMPLEX, MITOCHONDRIAL"/>
    <property type="match status" value="1"/>
</dbReference>
<evidence type="ECO:0000256" key="1">
    <source>
        <dbReference type="ARBA" id="ARBA00001938"/>
    </source>
</evidence>
<evidence type="ECO:0000256" key="3">
    <source>
        <dbReference type="ARBA" id="ARBA00023315"/>
    </source>
</evidence>
<organism evidence="5 6">
    <name type="scientific">Streptomyces humidus</name>
    <dbReference type="NCBI Taxonomy" id="52259"/>
    <lineage>
        <taxon>Bacteria</taxon>
        <taxon>Bacillati</taxon>
        <taxon>Actinomycetota</taxon>
        <taxon>Actinomycetes</taxon>
        <taxon>Kitasatosporales</taxon>
        <taxon>Streptomycetaceae</taxon>
        <taxon>Streptomyces</taxon>
    </lineage>
</organism>
<dbReference type="GO" id="GO:0005737">
    <property type="term" value="C:cytoplasm"/>
    <property type="evidence" value="ECO:0007669"/>
    <property type="project" value="TreeGrafter"/>
</dbReference>
<evidence type="ECO:0000256" key="2">
    <source>
        <dbReference type="ARBA" id="ARBA00022679"/>
    </source>
</evidence>
<dbReference type="SUPFAM" id="SSF52777">
    <property type="entry name" value="CoA-dependent acyltransferases"/>
    <property type="match status" value="1"/>
</dbReference>
<dbReference type="GO" id="GO:0016407">
    <property type="term" value="F:acetyltransferase activity"/>
    <property type="evidence" value="ECO:0007669"/>
    <property type="project" value="TreeGrafter"/>
</dbReference>
<dbReference type="Gene3D" id="3.30.559.10">
    <property type="entry name" value="Chloramphenicol acetyltransferase-like domain"/>
    <property type="match status" value="1"/>
</dbReference>
<evidence type="ECO:0000313" key="6">
    <source>
        <dbReference type="Proteomes" id="UP000606194"/>
    </source>
</evidence>
<sequence length="129" mass="13406">MTPVVRGAGDLTVSGIARAVHDLTGHDLAGRLTPADVAGATFTVSDTGARGALFDTLIVPPHQAAILGVGAAVRRPAVVQDGDEELIGVREPVRLSLSYDHRLVDGADAAHYLTTVNKIVEAAAFEDTR</sequence>
<dbReference type="InterPro" id="IPR001078">
    <property type="entry name" value="2-oxoacid_DH_actylTfrase"/>
</dbReference>
<name>A0A918LCF3_9ACTN</name>
<dbReference type="AlphaFoldDB" id="A0A918LCF3"/>
<dbReference type="InterPro" id="IPR050743">
    <property type="entry name" value="2-oxoacid_DH_E2_comp"/>
</dbReference>
<comment type="cofactor">
    <cofactor evidence="1">
        <name>(R)-lipoate</name>
        <dbReference type="ChEBI" id="CHEBI:83088"/>
    </cofactor>
</comment>
<dbReference type="GO" id="GO:0031405">
    <property type="term" value="F:lipoic acid binding"/>
    <property type="evidence" value="ECO:0007669"/>
    <property type="project" value="TreeGrafter"/>
</dbReference>
<dbReference type="Proteomes" id="UP000606194">
    <property type="component" value="Unassembled WGS sequence"/>
</dbReference>
<dbReference type="EMBL" id="BMTL01000072">
    <property type="protein sequence ID" value="GGS31367.1"/>
    <property type="molecule type" value="Genomic_DNA"/>
</dbReference>
<proteinExistence type="predicted"/>
<protein>
    <recommendedName>
        <fullName evidence="4">2-oxoacid dehydrogenase acyltransferase catalytic domain-containing protein</fullName>
    </recommendedName>
</protein>
<reference evidence="5" key="1">
    <citation type="journal article" date="2014" name="Int. J. Syst. Evol. Microbiol.">
        <title>Complete genome sequence of Corynebacterium casei LMG S-19264T (=DSM 44701T), isolated from a smear-ripened cheese.</title>
        <authorList>
            <consortium name="US DOE Joint Genome Institute (JGI-PGF)"/>
            <person name="Walter F."/>
            <person name="Albersmeier A."/>
            <person name="Kalinowski J."/>
            <person name="Ruckert C."/>
        </authorList>
    </citation>
    <scope>NUCLEOTIDE SEQUENCE</scope>
    <source>
        <strain evidence="5">JCM 4386</strain>
    </source>
</reference>
<dbReference type="InterPro" id="IPR023213">
    <property type="entry name" value="CAT-like_dom_sf"/>
</dbReference>
<evidence type="ECO:0000259" key="4">
    <source>
        <dbReference type="Pfam" id="PF00198"/>
    </source>
</evidence>
<reference evidence="5" key="2">
    <citation type="submission" date="2020-09" db="EMBL/GenBank/DDBJ databases">
        <authorList>
            <person name="Sun Q."/>
            <person name="Ohkuma M."/>
        </authorList>
    </citation>
    <scope>NUCLEOTIDE SEQUENCE</scope>
    <source>
        <strain evidence="5">JCM 4386</strain>
    </source>
</reference>
<dbReference type="PANTHER" id="PTHR43178">
    <property type="entry name" value="DIHYDROLIPOAMIDE ACETYLTRANSFERASE COMPONENT OF PYRUVATE DEHYDROGENASE COMPLEX"/>
    <property type="match status" value="1"/>
</dbReference>
<keyword evidence="2" id="KW-0808">Transferase</keyword>
<accession>A0A918LCF3</accession>
<keyword evidence="3" id="KW-0012">Acyltransferase</keyword>
<evidence type="ECO:0000313" key="5">
    <source>
        <dbReference type="EMBL" id="GGS31367.1"/>
    </source>
</evidence>